<protein>
    <submittedName>
        <fullName evidence="2">Uncharacterized protein</fullName>
    </submittedName>
</protein>
<evidence type="ECO:0000256" key="1">
    <source>
        <dbReference type="SAM" id="MobiDB-lite"/>
    </source>
</evidence>
<dbReference type="AlphaFoldDB" id="A0A9W9YRA7"/>
<dbReference type="EMBL" id="MU827305">
    <property type="protein sequence ID" value="KAJ7363567.1"/>
    <property type="molecule type" value="Genomic_DNA"/>
</dbReference>
<comment type="caution">
    <text evidence="2">The sequence shown here is derived from an EMBL/GenBank/DDBJ whole genome shotgun (WGS) entry which is preliminary data.</text>
</comment>
<accession>A0A9W9YRA7</accession>
<organism evidence="2 3">
    <name type="scientific">Desmophyllum pertusum</name>
    <dbReference type="NCBI Taxonomy" id="174260"/>
    <lineage>
        <taxon>Eukaryota</taxon>
        <taxon>Metazoa</taxon>
        <taxon>Cnidaria</taxon>
        <taxon>Anthozoa</taxon>
        <taxon>Hexacorallia</taxon>
        <taxon>Scleractinia</taxon>
        <taxon>Caryophylliina</taxon>
        <taxon>Caryophylliidae</taxon>
        <taxon>Desmophyllum</taxon>
    </lineage>
</organism>
<evidence type="ECO:0000313" key="3">
    <source>
        <dbReference type="Proteomes" id="UP001163046"/>
    </source>
</evidence>
<keyword evidence="3" id="KW-1185">Reference proteome</keyword>
<name>A0A9W9YRA7_9CNID</name>
<sequence length="139" mass="15672">MDVDSLSPTTDDTCSSQSSDKDSGIEADIELQDILKLHRQVNDDIELKLKTTDKNFRACYMKYLEVYRNVISKARGQAPVAALATAFVNFGKDRHGLTLPILHNSRARIRVQTHVNIKKKVKDKIINSTSNWPKPSFKG</sequence>
<proteinExistence type="predicted"/>
<feature type="region of interest" description="Disordered" evidence="1">
    <location>
        <begin position="1"/>
        <end position="23"/>
    </location>
</feature>
<dbReference type="Proteomes" id="UP001163046">
    <property type="component" value="Unassembled WGS sequence"/>
</dbReference>
<dbReference type="OrthoDB" id="5984552at2759"/>
<gene>
    <name evidence="2" type="ORF">OS493_009727</name>
</gene>
<reference evidence="2" key="1">
    <citation type="submission" date="2023-01" db="EMBL/GenBank/DDBJ databases">
        <title>Genome assembly of the deep-sea coral Lophelia pertusa.</title>
        <authorList>
            <person name="Herrera S."/>
            <person name="Cordes E."/>
        </authorList>
    </citation>
    <scope>NUCLEOTIDE SEQUENCE</scope>
    <source>
        <strain evidence="2">USNM1676648</strain>
        <tissue evidence="2">Polyp</tissue>
    </source>
</reference>
<evidence type="ECO:0000313" key="2">
    <source>
        <dbReference type="EMBL" id="KAJ7363567.1"/>
    </source>
</evidence>
<feature type="compositionally biased region" description="Low complexity" evidence="1">
    <location>
        <begin position="7"/>
        <end position="18"/>
    </location>
</feature>